<evidence type="ECO:0000256" key="1">
    <source>
        <dbReference type="SAM" id="MobiDB-lite"/>
    </source>
</evidence>
<name>A0ABM3L554_CUCME</name>
<dbReference type="Proteomes" id="UP001652600">
    <property type="component" value="Chromosome 8"/>
</dbReference>
<sequence>MLPESVPVVGESSVPASSIVHTPRVPETTVSDMDSDNRDDVPLARLLKRTLIPDVSDKLRVDPPSSIHSQESSLTKGVFIPTPSIPPASKVQPGPSSRSLPSSPLPFASVEPPHPDICTEEVPTNDDENLAVPPTSIDIHVAPKPAKRKSQQNRRNITTKTGRKKISPNIPFVPIDGISFHHEESVQCWEFMVQRKITYEVNISDKHQFCMSIMDLIEKAGLAKTILNVGNVIDVNCSPSSPSTDVLASVLFGGTLSTWSVNGITAAALSIKYAILHKIDIANWFPSSHASSVYAALGTFFYQICNDNKVDTVDAPRPDLKTLALSYRLFHGSRVPILIMICIHLVARAFSILVTGISLLKLEIDALVRHLKTFASITSRRELPTDSCNIFLFKGGVSAGCRVLS</sequence>
<evidence type="ECO:0000313" key="3">
    <source>
        <dbReference type="RefSeq" id="XP_050945172.1"/>
    </source>
</evidence>
<dbReference type="RefSeq" id="XP_050945172.1">
    <property type="nucleotide sequence ID" value="XM_051089215.1"/>
</dbReference>
<organism evidence="2 3">
    <name type="scientific">Cucumis melo</name>
    <name type="common">Muskmelon</name>
    <dbReference type="NCBI Taxonomy" id="3656"/>
    <lineage>
        <taxon>Eukaryota</taxon>
        <taxon>Viridiplantae</taxon>
        <taxon>Streptophyta</taxon>
        <taxon>Embryophyta</taxon>
        <taxon>Tracheophyta</taxon>
        <taxon>Spermatophyta</taxon>
        <taxon>Magnoliopsida</taxon>
        <taxon>eudicotyledons</taxon>
        <taxon>Gunneridae</taxon>
        <taxon>Pentapetalae</taxon>
        <taxon>rosids</taxon>
        <taxon>fabids</taxon>
        <taxon>Cucurbitales</taxon>
        <taxon>Cucurbitaceae</taxon>
        <taxon>Benincaseae</taxon>
        <taxon>Cucumis</taxon>
    </lineage>
</organism>
<feature type="compositionally biased region" description="Polar residues" evidence="1">
    <location>
        <begin position="66"/>
        <end position="75"/>
    </location>
</feature>
<keyword evidence="2" id="KW-1185">Reference proteome</keyword>
<reference evidence="3" key="1">
    <citation type="submission" date="2025-08" db="UniProtKB">
        <authorList>
            <consortium name="RefSeq"/>
        </authorList>
    </citation>
    <scope>IDENTIFICATION</scope>
    <source>
        <tissue evidence="3">Stem</tissue>
    </source>
</reference>
<feature type="compositionally biased region" description="Low complexity" evidence="1">
    <location>
        <begin position="1"/>
        <end position="18"/>
    </location>
</feature>
<gene>
    <name evidence="3" type="primary">LOC127150711</name>
</gene>
<proteinExistence type="predicted"/>
<dbReference type="GeneID" id="127150711"/>
<accession>A0ABM3L554</accession>
<evidence type="ECO:0000313" key="2">
    <source>
        <dbReference type="Proteomes" id="UP001652600"/>
    </source>
</evidence>
<feature type="compositionally biased region" description="Low complexity" evidence="1">
    <location>
        <begin position="93"/>
        <end position="106"/>
    </location>
</feature>
<protein>
    <submittedName>
        <fullName evidence="3">Uncharacterized protein LOC127150711</fullName>
    </submittedName>
</protein>
<feature type="region of interest" description="Disordered" evidence="1">
    <location>
        <begin position="1"/>
        <end position="39"/>
    </location>
</feature>
<feature type="region of interest" description="Disordered" evidence="1">
    <location>
        <begin position="57"/>
        <end position="165"/>
    </location>
</feature>